<feature type="signal peptide" evidence="8">
    <location>
        <begin position="1"/>
        <end position="30"/>
    </location>
</feature>
<keyword evidence="4 6" id="KW-0802">TPR repeat</keyword>
<evidence type="ECO:0000256" key="1">
    <source>
        <dbReference type="ARBA" id="ARBA00004319"/>
    </source>
</evidence>
<dbReference type="InterPro" id="IPR019734">
    <property type="entry name" value="TPR_rpt"/>
</dbReference>
<dbReference type="Gene3D" id="1.10.287.110">
    <property type="entry name" value="DnaJ domain"/>
    <property type="match status" value="1"/>
</dbReference>
<organism evidence="10">
    <name type="scientific">Clastoptera arizonana</name>
    <name type="common">Arizona spittle bug</name>
    <dbReference type="NCBI Taxonomy" id="38151"/>
    <lineage>
        <taxon>Eukaryota</taxon>
        <taxon>Metazoa</taxon>
        <taxon>Ecdysozoa</taxon>
        <taxon>Arthropoda</taxon>
        <taxon>Hexapoda</taxon>
        <taxon>Insecta</taxon>
        <taxon>Pterygota</taxon>
        <taxon>Neoptera</taxon>
        <taxon>Paraneoptera</taxon>
        <taxon>Hemiptera</taxon>
        <taxon>Auchenorrhyncha</taxon>
        <taxon>Cercopoidea</taxon>
        <taxon>Clastopteridae</taxon>
        <taxon>Clastoptera</taxon>
    </lineage>
</organism>
<proteinExistence type="predicted"/>
<dbReference type="InterPro" id="IPR011990">
    <property type="entry name" value="TPR-like_helical_dom_sf"/>
</dbReference>
<evidence type="ECO:0000256" key="6">
    <source>
        <dbReference type="PROSITE-ProRule" id="PRU00339"/>
    </source>
</evidence>
<feature type="chain" id="PRO_5008580178" description="J domain-containing protein" evidence="8">
    <location>
        <begin position="31"/>
        <end position="495"/>
    </location>
</feature>
<evidence type="ECO:0000256" key="5">
    <source>
        <dbReference type="ARBA" id="ARBA00022824"/>
    </source>
</evidence>
<accession>A0A1B6C8F2</accession>
<feature type="repeat" description="TPR" evidence="6">
    <location>
        <begin position="39"/>
        <end position="72"/>
    </location>
</feature>
<keyword evidence="5" id="KW-0256">Endoplasmic reticulum</keyword>
<dbReference type="Pfam" id="PF00226">
    <property type="entry name" value="DnaJ"/>
    <property type="match status" value="1"/>
</dbReference>
<keyword evidence="3" id="KW-0677">Repeat</keyword>
<evidence type="ECO:0000256" key="8">
    <source>
        <dbReference type="SAM" id="SignalP"/>
    </source>
</evidence>
<dbReference type="SUPFAM" id="SSF48452">
    <property type="entry name" value="TPR-like"/>
    <property type="match status" value="1"/>
</dbReference>
<sequence>MEYLQTTSWKICSAWMFFVSLDIMISATQGKQSIPQTEIENHLEMGRLLLSKGQLQDALSHYHAAVEGDSNNYLTYFKRGTVYLALGKSKFAVLDFDKVLELKPDFTAARMQRGNALLKQADLELAREDFQRIYQEEGNEEARMHLMKIDQVSEDINLARMYISSQNYPPAIDLLTRIIEVCPWSSEIREMRSNCYVATGETLSAILDLRSTTKLLSDNTEGFLKLSLLHYNLGQAQDSLKEVRDCLKLDPEHPQCFPHYKKVKKIDKLLADCQLAIDSQDYRLCIDSALKVLKTETEVQMIILVAKEKLCYCYLQADEIKLSLQSCREALEIHKSPSLLCDRAEAYLASDLFDEAIRDYHEALDIDDGFQRAKEGIQKAQRLQKQSERRDYYKILGVSKKATKQQVHKAYRKLAMQWHPDNFQEGDEKKKAEKKFIDIAAAKEVLTDPEKRKKFDEGQDPLDPENPNNHHEGFNPFQQFHQFHGSPFQFKFNFN</sequence>
<dbReference type="GO" id="GO:0005788">
    <property type="term" value="C:endoplasmic reticulum lumen"/>
    <property type="evidence" value="ECO:0007669"/>
    <property type="project" value="UniProtKB-SubCell"/>
</dbReference>
<dbReference type="SMART" id="SM00028">
    <property type="entry name" value="TPR"/>
    <property type="match status" value="5"/>
</dbReference>
<name>A0A1B6C8F2_9HEMI</name>
<keyword evidence="2 8" id="KW-0732">Signal</keyword>
<dbReference type="PRINTS" id="PR00625">
    <property type="entry name" value="JDOMAIN"/>
</dbReference>
<protein>
    <recommendedName>
        <fullName evidence="9">J domain-containing protein</fullName>
    </recommendedName>
</protein>
<dbReference type="SMART" id="SM00271">
    <property type="entry name" value="DnaJ"/>
    <property type="match status" value="1"/>
</dbReference>
<evidence type="ECO:0000259" key="9">
    <source>
        <dbReference type="PROSITE" id="PS50076"/>
    </source>
</evidence>
<dbReference type="PANTHER" id="PTHR44140:SF2">
    <property type="entry name" value="LD25575P"/>
    <property type="match status" value="1"/>
</dbReference>
<dbReference type="Pfam" id="PF13432">
    <property type="entry name" value="TPR_16"/>
    <property type="match status" value="1"/>
</dbReference>
<dbReference type="AlphaFoldDB" id="A0A1B6C8F2"/>
<dbReference type="GO" id="GO:0034975">
    <property type="term" value="P:protein folding in endoplasmic reticulum"/>
    <property type="evidence" value="ECO:0007669"/>
    <property type="project" value="TreeGrafter"/>
</dbReference>
<feature type="repeat" description="TPR" evidence="6">
    <location>
        <begin position="337"/>
        <end position="370"/>
    </location>
</feature>
<feature type="repeat" description="TPR" evidence="6">
    <location>
        <begin position="220"/>
        <end position="253"/>
    </location>
</feature>
<evidence type="ECO:0000313" key="10">
    <source>
        <dbReference type="EMBL" id="JAS09787.1"/>
    </source>
</evidence>
<feature type="repeat" description="TPR" evidence="6">
    <location>
        <begin position="73"/>
        <end position="106"/>
    </location>
</feature>
<evidence type="ECO:0000256" key="3">
    <source>
        <dbReference type="ARBA" id="ARBA00022737"/>
    </source>
</evidence>
<dbReference type="PANTHER" id="PTHR44140">
    <property type="entry name" value="LD25575P"/>
    <property type="match status" value="1"/>
</dbReference>
<dbReference type="FunFam" id="1.25.40.10:FF:000224">
    <property type="entry name" value="DnaJ and TPR domain protein"/>
    <property type="match status" value="1"/>
</dbReference>
<feature type="region of interest" description="Disordered" evidence="7">
    <location>
        <begin position="448"/>
        <end position="477"/>
    </location>
</feature>
<evidence type="ECO:0000256" key="2">
    <source>
        <dbReference type="ARBA" id="ARBA00022729"/>
    </source>
</evidence>
<dbReference type="InterPro" id="IPR001623">
    <property type="entry name" value="DnaJ_domain"/>
</dbReference>
<dbReference type="PROSITE" id="PS50005">
    <property type="entry name" value="TPR"/>
    <property type="match status" value="4"/>
</dbReference>
<dbReference type="CDD" id="cd06257">
    <property type="entry name" value="DnaJ"/>
    <property type="match status" value="1"/>
</dbReference>
<dbReference type="GO" id="GO:0051787">
    <property type="term" value="F:misfolded protein binding"/>
    <property type="evidence" value="ECO:0007669"/>
    <property type="project" value="TreeGrafter"/>
</dbReference>
<gene>
    <name evidence="10" type="ORF">g.34486</name>
</gene>
<dbReference type="Gene3D" id="1.25.40.10">
    <property type="entry name" value="Tetratricopeptide repeat domain"/>
    <property type="match status" value="1"/>
</dbReference>
<evidence type="ECO:0000256" key="7">
    <source>
        <dbReference type="SAM" id="MobiDB-lite"/>
    </source>
</evidence>
<dbReference type="InterPro" id="IPR036869">
    <property type="entry name" value="J_dom_sf"/>
</dbReference>
<dbReference type="GO" id="GO:0051087">
    <property type="term" value="F:protein-folding chaperone binding"/>
    <property type="evidence" value="ECO:0007669"/>
    <property type="project" value="TreeGrafter"/>
</dbReference>
<feature type="domain" description="J" evidence="9">
    <location>
        <begin position="391"/>
        <end position="459"/>
    </location>
</feature>
<dbReference type="PROSITE" id="PS50076">
    <property type="entry name" value="DNAJ_2"/>
    <property type="match status" value="1"/>
</dbReference>
<dbReference type="InterPro" id="IPR051727">
    <property type="entry name" value="DnaJ_C3_Co-chaperones"/>
</dbReference>
<feature type="compositionally biased region" description="Basic and acidic residues" evidence="7">
    <location>
        <begin position="448"/>
        <end position="457"/>
    </location>
</feature>
<evidence type="ECO:0000256" key="4">
    <source>
        <dbReference type="ARBA" id="ARBA00022803"/>
    </source>
</evidence>
<reference evidence="10" key="1">
    <citation type="submission" date="2015-12" db="EMBL/GenBank/DDBJ databases">
        <title>De novo transcriptome assembly of four potential Pierce s Disease insect vectors from Arizona vineyards.</title>
        <authorList>
            <person name="Tassone E.E."/>
        </authorList>
    </citation>
    <scope>NUCLEOTIDE SEQUENCE</scope>
</reference>
<comment type="subcellular location">
    <subcellularLocation>
        <location evidence="1">Endoplasmic reticulum lumen</location>
    </subcellularLocation>
</comment>
<dbReference type="EMBL" id="GEDC01027511">
    <property type="protein sequence ID" value="JAS09787.1"/>
    <property type="molecule type" value="Transcribed_RNA"/>
</dbReference>